<proteinExistence type="predicted"/>
<evidence type="ECO:0000313" key="3">
    <source>
        <dbReference type="EMBL" id="MUK88415.1"/>
    </source>
</evidence>
<dbReference type="RefSeq" id="WP_155668403.1">
    <property type="nucleotide sequence ID" value="NZ_WOCA01000005.1"/>
</dbReference>
<dbReference type="InterPro" id="IPR000551">
    <property type="entry name" value="MerR-type_HTH_dom"/>
</dbReference>
<dbReference type="Gene3D" id="1.10.1660.10">
    <property type="match status" value="1"/>
</dbReference>
<dbReference type="Pfam" id="PF06445">
    <property type="entry name" value="GyrI-like"/>
    <property type="match status" value="1"/>
</dbReference>
<dbReference type="CDD" id="cd04782">
    <property type="entry name" value="HTH_BltR"/>
    <property type="match status" value="1"/>
</dbReference>
<dbReference type="SUPFAM" id="SSF46955">
    <property type="entry name" value="Putative DNA-binding domain"/>
    <property type="match status" value="1"/>
</dbReference>
<dbReference type="Proteomes" id="UP000469125">
    <property type="component" value="Unassembled WGS sequence"/>
</dbReference>
<dbReference type="SUPFAM" id="SSF55136">
    <property type="entry name" value="Probable bacterial effector-binding domain"/>
    <property type="match status" value="1"/>
</dbReference>
<feature type="domain" description="HTH merR-type" evidence="2">
    <location>
        <begin position="8"/>
        <end position="77"/>
    </location>
</feature>
<dbReference type="InterPro" id="IPR047057">
    <property type="entry name" value="MerR_fam"/>
</dbReference>
<evidence type="ECO:0000256" key="1">
    <source>
        <dbReference type="ARBA" id="ARBA00023125"/>
    </source>
</evidence>
<dbReference type="AlphaFoldDB" id="A0A6N8FG42"/>
<dbReference type="GO" id="GO:0003677">
    <property type="term" value="F:DNA binding"/>
    <property type="evidence" value="ECO:0007669"/>
    <property type="project" value="UniProtKB-KW"/>
</dbReference>
<dbReference type="InterPro" id="IPR029442">
    <property type="entry name" value="GyrI-like"/>
</dbReference>
<comment type="caution">
    <text evidence="3">The sequence shown here is derived from an EMBL/GenBank/DDBJ whole genome shotgun (WGS) entry which is preliminary data.</text>
</comment>
<evidence type="ECO:0000313" key="4">
    <source>
        <dbReference type="Proteomes" id="UP000469125"/>
    </source>
</evidence>
<keyword evidence="4" id="KW-1185">Reference proteome</keyword>
<sequence length="273" mass="31759">MNINPQVHLTTGQFAKLMGVSKDTLFYYDKVGIFSPEVVASNGYRYYSIYQSDVFNVIATLKELDMPLKEIKEFLDHRSPEELVLLLEKEAKALTTKINHLEKMKKLVVEKINVTKEAMEVNTLDIGIEYKKEDEFIVVTNSKPLTNEKNIYNSIQLHYKYLEEFNILPSASEGWMISVKNVLNGENLRYDYLYTKVNDPNYATHKIEKGTYLVAYHTEGYPRIEQTYNQLVTYASEHDLVLKGFFYEDILLDELSVKGFEKYLIKLSVQIQS</sequence>
<dbReference type="GO" id="GO:0003700">
    <property type="term" value="F:DNA-binding transcription factor activity"/>
    <property type="evidence" value="ECO:0007669"/>
    <property type="project" value="InterPro"/>
</dbReference>
<evidence type="ECO:0000259" key="2">
    <source>
        <dbReference type="PROSITE" id="PS50937"/>
    </source>
</evidence>
<name>A0A6N8FG42_9BACI</name>
<dbReference type="InterPro" id="IPR009061">
    <property type="entry name" value="DNA-bd_dom_put_sf"/>
</dbReference>
<dbReference type="InterPro" id="IPR011256">
    <property type="entry name" value="Reg_factor_effector_dom_sf"/>
</dbReference>
<dbReference type="PROSITE" id="PS50937">
    <property type="entry name" value="HTH_MERR_2"/>
    <property type="match status" value="1"/>
</dbReference>
<organism evidence="3 4">
    <name type="scientific">Ornithinibacillus caprae</name>
    <dbReference type="NCBI Taxonomy" id="2678566"/>
    <lineage>
        <taxon>Bacteria</taxon>
        <taxon>Bacillati</taxon>
        <taxon>Bacillota</taxon>
        <taxon>Bacilli</taxon>
        <taxon>Bacillales</taxon>
        <taxon>Bacillaceae</taxon>
        <taxon>Ornithinibacillus</taxon>
    </lineage>
</organism>
<accession>A0A6N8FG42</accession>
<dbReference type="SMART" id="SM00422">
    <property type="entry name" value="HTH_MERR"/>
    <property type="match status" value="1"/>
</dbReference>
<keyword evidence="1" id="KW-0238">DNA-binding</keyword>
<reference evidence="3 4" key="1">
    <citation type="submission" date="2019-11" db="EMBL/GenBank/DDBJ databases">
        <authorList>
            <person name="Li X."/>
        </authorList>
    </citation>
    <scope>NUCLEOTIDE SEQUENCE [LARGE SCALE GENOMIC DNA]</scope>
    <source>
        <strain evidence="3 4">L9</strain>
    </source>
</reference>
<dbReference type="PANTHER" id="PTHR30204:SF85">
    <property type="entry name" value="MULTIDRUG-EFFLUX TRANSPORTER 2 REGULATOR"/>
    <property type="match status" value="1"/>
</dbReference>
<gene>
    <name evidence="3" type="ORF">GMD78_08430</name>
</gene>
<protein>
    <submittedName>
        <fullName evidence="3">MerR family transcriptional regulator</fullName>
    </submittedName>
</protein>
<dbReference type="PANTHER" id="PTHR30204">
    <property type="entry name" value="REDOX-CYCLING DRUG-SENSING TRANSCRIPTIONAL ACTIVATOR SOXR"/>
    <property type="match status" value="1"/>
</dbReference>
<dbReference type="EMBL" id="WOCA01000005">
    <property type="protein sequence ID" value="MUK88415.1"/>
    <property type="molecule type" value="Genomic_DNA"/>
</dbReference>
<dbReference type="Pfam" id="PF13411">
    <property type="entry name" value="MerR_1"/>
    <property type="match status" value="1"/>
</dbReference>
<dbReference type="Gene3D" id="3.20.80.10">
    <property type="entry name" value="Regulatory factor, effector binding domain"/>
    <property type="match status" value="1"/>
</dbReference>